<reference evidence="2" key="1">
    <citation type="submission" date="2020-06" db="EMBL/GenBank/DDBJ databases">
        <authorList>
            <consortium name="Wellcome Sanger Institute Data Sharing"/>
        </authorList>
    </citation>
    <scope>NUCLEOTIDE SEQUENCE [LARGE SCALE GENOMIC DNA]</scope>
</reference>
<sequence length="204" mass="22465">MDSRTGLLLLFLLRVVGSAPLESDDLSVLRETAQRAQTLVEKILSDVPQVHRSVVTAEGLSLDPPSLSSLQTMVASLGIPPPPVLKPLSEHFSLEESVSRMLSGVHVLEQLLLVLSEQVFGLTELQADLRDLLTHLTKMTTATQIKGFEQTSMSHLSSRLHGDYEVQVAAHVTLTQLRFFCRDLIRSLRAVATYKPSSVSHRSC</sequence>
<dbReference type="Gene3D" id="1.20.1250.10">
    <property type="match status" value="1"/>
</dbReference>
<name>A0A8C5EEN8_GOUWI</name>
<dbReference type="PANTHER" id="PTHR10511">
    <property type="entry name" value="GRANULOCYTE COLONY-STIMULATING FACTOR"/>
    <property type="match status" value="1"/>
</dbReference>
<dbReference type="GO" id="GO:0005125">
    <property type="term" value="F:cytokine activity"/>
    <property type="evidence" value="ECO:0007669"/>
    <property type="project" value="InterPro"/>
</dbReference>
<proteinExistence type="predicted"/>
<keyword evidence="1" id="KW-0732">Signal</keyword>
<reference evidence="2" key="2">
    <citation type="submission" date="2025-08" db="UniProtKB">
        <authorList>
            <consortium name="Ensembl"/>
        </authorList>
    </citation>
    <scope>IDENTIFICATION</scope>
</reference>
<organism evidence="2 3">
    <name type="scientific">Gouania willdenowi</name>
    <name type="common">Blunt-snouted clingfish</name>
    <name type="synonym">Lepadogaster willdenowi</name>
    <dbReference type="NCBI Taxonomy" id="441366"/>
    <lineage>
        <taxon>Eukaryota</taxon>
        <taxon>Metazoa</taxon>
        <taxon>Chordata</taxon>
        <taxon>Craniata</taxon>
        <taxon>Vertebrata</taxon>
        <taxon>Euteleostomi</taxon>
        <taxon>Actinopterygii</taxon>
        <taxon>Neopterygii</taxon>
        <taxon>Teleostei</taxon>
        <taxon>Neoteleostei</taxon>
        <taxon>Acanthomorphata</taxon>
        <taxon>Ovalentaria</taxon>
        <taxon>Blenniimorphae</taxon>
        <taxon>Blenniiformes</taxon>
        <taxon>Gobiesocoidei</taxon>
        <taxon>Gobiesocidae</taxon>
        <taxon>Gobiesocinae</taxon>
        <taxon>Gouania</taxon>
    </lineage>
</organism>
<dbReference type="AlphaFoldDB" id="A0A8C5EEN8"/>
<accession>A0A8C5EEN8</accession>
<dbReference type="InterPro" id="IPR040117">
    <property type="entry name" value="GCSF/MGF"/>
</dbReference>
<dbReference type="Ensembl" id="ENSGWIT00000022565.1">
    <property type="protein sequence ID" value="ENSGWIP00000020543.1"/>
    <property type="gene ID" value="ENSGWIG00000011119.1"/>
</dbReference>
<feature type="chain" id="PRO_5034951659" evidence="1">
    <location>
        <begin position="19"/>
        <end position="204"/>
    </location>
</feature>
<dbReference type="SUPFAM" id="SSF47266">
    <property type="entry name" value="4-helical cytokines"/>
    <property type="match status" value="1"/>
</dbReference>
<feature type="signal peptide" evidence="1">
    <location>
        <begin position="1"/>
        <end position="18"/>
    </location>
</feature>
<dbReference type="GO" id="GO:0045639">
    <property type="term" value="P:positive regulation of myeloid cell differentiation"/>
    <property type="evidence" value="ECO:0007669"/>
    <property type="project" value="InterPro"/>
</dbReference>
<evidence type="ECO:0000313" key="3">
    <source>
        <dbReference type="Proteomes" id="UP000694680"/>
    </source>
</evidence>
<reference evidence="2" key="3">
    <citation type="submission" date="2025-09" db="UniProtKB">
        <authorList>
            <consortium name="Ensembl"/>
        </authorList>
    </citation>
    <scope>IDENTIFICATION</scope>
</reference>
<protein>
    <submittedName>
        <fullName evidence="2">Uncharacterized LOC114468471</fullName>
    </submittedName>
</protein>
<gene>
    <name evidence="2" type="primary">LOC114468471</name>
</gene>
<evidence type="ECO:0000313" key="2">
    <source>
        <dbReference type="Ensembl" id="ENSGWIP00000020543.1"/>
    </source>
</evidence>
<dbReference type="Proteomes" id="UP000694680">
    <property type="component" value="Chromosome 8"/>
</dbReference>
<dbReference type="PANTHER" id="PTHR10511:SF2">
    <property type="entry name" value="GRANULOCYTE COLONY-STIMULATING FACTOR"/>
    <property type="match status" value="1"/>
</dbReference>
<keyword evidence="3" id="KW-1185">Reference proteome</keyword>
<dbReference type="InterPro" id="IPR009079">
    <property type="entry name" value="4_helix_cytokine-like_core"/>
</dbReference>
<evidence type="ECO:0000256" key="1">
    <source>
        <dbReference type="SAM" id="SignalP"/>
    </source>
</evidence>